<reference evidence="1 2" key="1">
    <citation type="submission" date="2020-12" db="EMBL/GenBank/DDBJ databases">
        <title>Taxonomic evaluation of the Bacillus sporothermodurans group of bacteria based on whole genome sequences.</title>
        <authorList>
            <person name="Fiedler G."/>
            <person name="Herbstmann A.-D."/>
            <person name="Doll E."/>
            <person name="Wenning M."/>
            <person name="Brinks E."/>
            <person name="Kabisch J."/>
            <person name="Breitenwieser F."/>
            <person name="Lappann M."/>
            <person name="Boehnlein C."/>
            <person name="Franz C."/>
        </authorList>
    </citation>
    <scope>NUCLEOTIDE SEQUENCE [LARGE SCALE GENOMIC DNA]</scope>
    <source>
        <strain evidence="1 2">DSM 10599</strain>
    </source>
</reference>
<accession>A0AB37HDE0</accession>
<evidence type="ECO:0000313" key="2">
    <source>
        <dbReference type="Proteomes" id="UP000595512"/>
    </source>
</evidence>
<protein>
    <recommendedName>
        <fullName evidence="3">DUF960 domain-containing protein</fullName>
    </recommendedName>
</protein>
<dbReference type="Gene3D" id="3.10.450.150">
    <property type="entry name" value="enterococcus faecalis protein"/>
    <property type="match status" value="1"/>
</dbReference>
<proteinExistence type="predicted"/>
<dbReference type="Proteomes" id="UP000595512">
    <property type="component" value="Chromosome"/>
</dbReference>
<name>A0AB37HDE0_9BACI</name>
<dbReference type="Pfam" id="PF06124">
    <property type="entry name" value="DUF960"/>
    <property type="match status" value="1"/>
</dbReference>
<dbReference type="InterPro" id="IPR009303">
    <property type="entry name" value="DUF960"/>
</dbReference>
<dbReference type="GeneID" id="67526425"/>
<dbReference type="AlphaFoldDB" id="A0AB37HDE0"/>
<gene>
    <name evidence="1" type="ORF">JGZ69_07270</name>
</gene>
<dbReference type="KEGG" id="hspo:JGZ69_07270"/>
<dbReference type="RefSeq" id="WP_061793156.1">
    <property type="nucleotide sequence ID" value="NZ_CP066701.1"/>
</dbReference>
<evidence type="ECO:0000313" key="1">
    <source>
        <dbReference type="EMBL" id="QQX26624.1"/>
    </source>
</evidence>
<sequence>MTNNSRYMTKAISEELDIELQVVLWQFYDEINEQRKEQMDYLQVFEISVCEETLTITNRQEVPSLQTKVIINNKVKGAKNTTVWIIDDERYQTMLFPKDY</sequence>
<dbReference type="EMBL" id="CP066701">
    <property type="protein sequence ID" value="QQX26624.1"/>
    <property type="molecule type" value="Genomic_DNA"/>
</dbReference>
<evidence type="ECO:0008006" key="3">
    <source>
        <dbReference type="Google" id="ProtNLM"/>
    </source>
</evidence>
<organism evidence="1 2">
    <name type="scientific">Heyndrickxia sporothermodurans</name>
    <dbReference type="NCBI Taxonomy" id="46224"/>
    <lineage>
        <taxon>Bacteria</taxon>
        <taxon>Bacillati</taxon>
        <taxon>Bacillota</taxon>
        <taxon>Bacilli</taxon>
        <taxon>Bacillales</taxon>
        <taxon>Bacillaceae</taxon>
        <taxon>Heyndrickxia</taxon>
    </lineage>
</organism>